<evidence type="ECO:0000256" key="8">
    <source>
        <dbReference type="ARBA" id="ARBA00049120"/>
    </source>
</evidence>
<dbReference type="EMBL" id="MN740534">
    <property type="protein sequence ID" value="QHU31962.1"/>
    <property type="molecule type" value="Genomic_DNA"/>
</dbReference>
<evidence type="ECO:0000256" key="1">
    <source>
        <dbReference type="ARBA" id="ARBA00010203"/>
    </source>
</evidence>
<evidence type="ECO:0000256" key="2">
    <source>
        <dbReference type="ARBA" id="ARBA00012185"/>
    </source>
</evidence>
<dbReference type="GO" id="GO:0008170">
    <property type="term" value="F:N-methyltransferase activity"/>
    <property type="evidence" value="ECO:0007669"/>
    <property type="project" value="InterPro"/>
</dbReference>
<keyword evidence="4" id="KW-0808">Transferase</keyword>
<dbReference type="InterPro" id="IPR002941">
    <property type="entry name" value="DNA_methylase_N4/N6"/>
</dbReference>
<accession>A0A6C0LRS4</accession>
<dbReference type="Pfam" id="PF01555">
    <property type="entry name" value="N6_N4_Mtase"/>
    <property type="match status" value="1"/>
</dbReference>
<keyword evidence="3" id="KW-0489">Methyltransferase</keyword>
<keyword evidence="5" id="KW-0949">S-adenosyl-L-methionine</keyword>
<organism evidence="10">
    <name type="scientific">viral metagenome</name>
    <dbReference type="NCBI Taxonomy" id="1070528"/>
    <lineage>
        <taxon>unclassified sequences</taxon>
        <taxon>metagenomes</taxon>
        <taxon>organismal metagenomes</taxon>
    </lineage>
</organism>
<evidence type="ECO:0000259" key="9">
    <source>
        <dbReference type="Pfam" id="PF01555"/>
    </source>
</evidence>
<reference evidence="10" key="1">
    <citation type="journal article" date="2020" name="Nature">
        <title>Giant virus diversity and host interactions through global metagenomics.</title>
        <authorList>
            <person name="Schulz F."/>
            <person name="Roux S."/>
            <person name="Paez-Espino D."/>
            <person name="Jungbluth S."/>
            <person name="Walsh D.A."/>
            <person name="Denef V.J."/>
            <person name="McMahon K.D."/>
            <person name="Konstantinidis K.T."/>
            <person name="Eloe-Fadrosh E.A."/>
            <person name="Kyrpides N.C."/>
            <person name="Woyke T."/>
        </authorList>
    </citation>
    <scope>NUCLEOTIDE SEQUENCE</scope>
    <source>
        <strain evidence="10">GVMAG-M-3300027963-41</strain>
    </source>
</reference>
<dbReference type="InterPro" id="IPR029063">
    <property type="entry name" value="SAM-dependent_MTases_sf"/>
</dbReference>
<dbReference type="EC" id="2.1.1.113" evidence="2"/>
<dbReference type="Gene3D" id="3.40.50.150">
    <property type="entry name" value="Vaccinia Virus protein VP39"/>
    <property type="match status" value="1"/>
</dbReference>
<dbReference type="AlphaFoldDB" id="A0A6C0LRS4"/>
<feature type="domain" description="DNA methylase N-4/N-6" evidence="9">
    <location>
        <begin position="261"/>
        <end position="348"/>
    </location>
</feature>
<dbReference type="InterPro" id="IPR017985">
    <property type="entry name" value="MeTrfase_CN4_CS"/>
</dbReference>
<proteinExistence type="inferred from homology"/>
<sequence>MPPPPPPPLQEILNVQYALRNRSTNAKHHNSKESVPADELTEDLQPQLHADIKAIAAAIVADPDSILTTSYTEQERRVDWISLKNKKVLSAAGEILPLDSRSKPGHKILDHHMRHFWDVKNYKGVNVRSLITLAAMEKALLQNVKMHSTPYVSELRRMLTMMGGLGNVTKYGAATTKAIVQYFDAKLVLDPCIGWGGRMLGTLAADTDTYYVGCEPDPTTFAALDAIVTDPVMYADTDRVHLLPQTIEDSLLEIQGMPKFDMVLTSPPYFNLEIYTAGEQSTTKYPTWDDWVTKWLRPTILGCLAALKPTGTSCWSVKNFRTNKAYPLADTVKKIHEIAGWRLVKTVAMTGSARPGVSRIQEVEEELIGKDGTKSIVKVKKETRLSEEETFCFKRLF</sequence>
<evidence type="ECO:0000256" key="5">
    <source>
        <dbReference type="ARBA" id="ARBA00022691"/>
    </source>
</evidence>
<dbReference type="SUPFAM" id="SSF53335">
    <property type="entry name" value="S-adenosyl-L-methionine-dependent methyltransferases"/>
    <property type="match status" value="1"/>
</dbReference>
<dbReference type="GO" id="GO:0009307">
    <property type="term" value="P:DNA restriction-modification system"/>
    <property type="evidence" value="ECO:0007669"/>
    <property type="project" value="UniProtKB-KW"/>
</dbReference>
<comment type="similarity">
    <text evidence="1">Belongs to the N(4)/N(6)-methyltransferase family. N(4) subfamily.</text>
</comment>
<dbReference type="PROSITE" id="PS00093">
    <property type="entry name" value="N4_MTASE"/>
    <property type="match status" value="1"/>
</dbReference>
<keyword evidence="6" id="KW-0680">Restriction system</keyword>
<comment type="catalytic activity">
    <reaction evidence="8">
        <text>a 2'-deoxycytidine in DNA + S-adenosyl-L-methionine = an N(4)-methyl-2'-deoxycytidine in DNA + S-adenosyl-L-homocysteine + H(+)</text>
        <dbReference type="Rhea" id="RHEA:16857"/>
        <dbReference type="Rhea" id="RHEA-COMP:11369"/>
        <dbReference type="Rhea" id="RHEA-COMP:13674"/>
        <dbReference type="ChEBI" id="CHEBI:15378"/>
        <dbReference type="ChEBI" id="CHEBI:57856"/>
        <dbReference type="ChEBI" id="CHEBI:59789"/>
        <dbReference type="ChEBI" id="CHEBI:85452"/>
        <dbReference type="ChEBI" id="CHEBI:137933"/>
        <dbReference type="EC" id="2.1.1.113"/>
    </reaction>
</comment>
<evidence type="ECO:0000256" key="7">
    <source>
        <dbReference type="ARBA" id="ARBA00023125"/>
    </source>
</evidence>
<keyword evidence="7" id="KW-0238">DNA-binding</keyword>
<evidence type="ECO:0000256" key="3">
    <source>
        <dbReference type="ARBA" id="ARBA00022603"/>
    </source>
</evidence>
<evidence type="ECO:0000313" key="10">
    <source>
        <dbReference type="EMBL" id="QHU31962.1"/>
    </source>
</evidence>
<evidence type="ECO:0000256" key="6">
    <source>
        <dbReference type="ARBA" id="ARBA00022747"/>
    </source>
</evidence>
<dbReference type="GO" id="GO:0015667">
    <property type="term" value="F:site-specific DNA-methyltransferase (cytosine-N4-specific) activity"/>
    <property type="evidence" value="ECO:0007669"/>
    <property type="project" value="UniProtKB-EC"/>
</dbReference>
<evidence type="ECO:0000256" key="4">
    <source>
        <dbReference type="ARBA" id="ARBA00022679"/>
    </source>
</evidence>
<protein>
    <recommendedName>
        <fullName evidence="2">site-specific DNA-methyltransferase (cytosine-N(4)-specific)</fullName>
        <ecNumber evidence="2">2.1.1.113</ecNumber>
    </recommendedName>
</protein>
<dbReference type="GO" id="GO:0003677">
    <property type="term" value="F:DNA binding"/>
    <property type="evidence" value="ECO:0007669"/>
    <property type="project" value="UniProtKB-KW"/>
</dbReference>
<name>A0A6C0LRS4_9ZZZZ</name>
<dbReference type="GO" id="GO:0032259">
    <property type="term" value="P:methylation"/>
    <property type="evidence" value="ECO:0007669"/>
    <property type="project" value="UniProtKB-KW"/>
</dbReference>